<evidence type="ECO:0000256" key="8">
    <source>
        <dbReference type="ARBA" id="ARBA00023118"/>
    </source>
</evidence>
<dbReference type="InterPro" id="IPR036397">
    <property type="entry name" value="RNaseH_sf"/>
</dbReference>
<evidence type="ECO:0000256" key="3">
    <source>
        <dbReference type="ARBA" id="ARBA00022723"/>
    </source>
</evidence>
<feature type="domain" description="HNH Cas9-type" evidence="13">
    <location>
        <begin position="559"/>
        <end position="729"/>
    </location>
</feature>
<reference evidence="14 15" key="1">
    <citation type="submission" date="2020-04" db="EMBL/GenBank/DDBJ databases">
        <title>Novel Mycoplasma species detected in Phocoena phocoena (harbor porpoise) from the USA.</title>
        <authorList>
            <person name="Volokhov D.V."/>
        </authorList>
    </citation>
    <scope>NUCLEOTIDE SEQUENCE [LARGE SCALE GENOMIC DNA]</scope>
    <source>
        <strain evidence="14 15">C264-NAS</strain>
    </source>
</reference>
<dbReference type="GO" id="GO:0043571">
    <property type="term" value="P:maintenance of CRISPR repeat elements"/>
    <property type="evidence" value="ECO:0007669"/>
    <property type="project" value="UniProtKB-UniRule"/>
</dbReference>
<dbReference type="PROSITE" id="PS51749">
    <property type="entry name" value="HNH_CAS9"/>
    <property type="match status" value="1"/>
</dbReference>
<evidence type="ECO:0000256" key="2">
    <source>
        <dbReference type="ARBA" id="ARBA00022722"/>
    </source>
</evidence>
<comment type="caution">
    <text evidence="12">Lacks conserved residue(s) required for the propagation of feature annotation.</text>
</comment>
<evidence type="ECO:0000256" key="5">
    <source>
        <dbReference type="ARBA" id="ARBA00022801"/>
    </source>
</evidence>
<evidence type="ECO:0000256" key="12">
    <source>
        <dbReference type="HAMAP-Rule" id="MF_01480"/>
    </source>
</evidence>
<dbReference type="GO" id="GO:0003723">
    <property type="term" value="F:RNA binding"/>
    <property type="evidence" value="ECO:0007669"/>
    <property type="project" value="UniProtKB-UniRule"/>
</dbReference>
<dbReference type="GO" id="GO:0003677">
    <property type="term" value="F:DNA binding"/>
    <property type="evidence" value="ECO:0007669"/>
    <property type="project" value="UniProtKB-UniRule"/>
</dbReference>
<dbReference type="Gene3D" id="1.10.30.50">
    <property type="match status" value="1"/>
</dbReference>
<dbReference type="GO" id="GO:0051607">
    <property type="term" value="P:defense response to virus"/>
    <property type="evidence" value="ECO:0007669"/>
    <property type="project" value="UniProtKB-UniRule"/>
</dbReference>
<evidence type="ECO:0000256" key="6">
    <source>
        <dbReference type="ARBA" id="ARBA00022842"/>
    </source>
</evidence>
<dbReference type="NCBIfam" id="TIGR01865">
    <property type="entry name" value="cas_Csn1"/>
    <property type="match status" value="1"/>
</dbReference>
<evidence type="ECO:0000256" key="9">
    <source>
        <dbReference type="ARBA" id="ARBA00023125"/>
    </source>
</evidence>
<dbReference type="EMBL" id="CP051480">
    <property type="protein sequence ID" value="QJG66134.1"/>
    <property type="molecule type" value="Genomic_DNA"/>
</dbReference>
<accession>A0A858TZB6</accession>
<evidence type="ECO:0000256" key="4">
    <source>
        <dbReference type="ARBA" id="ARBA00022759"/>
    </source>
</evidence>
<dbReference type="KEGG" id="mphn:HGG64_00085"/>
<evidence type="ECO:0000313" key="14">
    <source>
        <dbReference type="EMBL" id="QJG66134.1"/>
    </source>
</evidence>
<comment type="domain">
    <text evidence="12">Has 2 endonuclease domains. The discontinuous RuvC-like domain cleaves the target DNA noncomplementary to crRNA while the HNH nuclease domain cleaves the target DNA complementary to crRNA.</text>
</comment>
<proteinExistence type="inferred from homology"/>
<dbReference type="InterPro" id="IPR041383">
    <property type="entry name" value="RuvC_III"/>
</dbReference>
<keyword evidence="15" id="KW-1185">Reference proteome</keyword>
<keyword evidence="5 12" id="KW-0378">Hydrolase</keyword>
<evidence type="ECO:0000256" key="10">
    <source>
        <dbReference type="ARBA" id="ARBA00023211"/>
    </source>
</evidence>
<dbReference type="EC" id="3.1.-.-" evidence="12"/>
<evidence type="ECO:0000259" key="13">
    <source>
        <dbReference type="PROSITE" id="PS51749"/>
    </source>
</evidence>
<evidence type="ECO:0000256" key="11">
    <source>
        <dbReference type="ARBA" id="ARBA00046380"/>
    </source>
</evidence>
<dbReference type="AlphaFoldDB" id="A0A858TZB6"/>
<comment type="function">
    <text evidence="12">CRISPR (clustered regularly interspaced short palindromic repeat) is an adaptive immune system that provides protection against mobile genetic elements (viruses, transposable elements and conjugative plasmids). CRISPR clusters contain spacers, sequences complementary to antecedent mobile elements, and target invading nucleic acids. CRISPR clusters are transcribed and processed into CRISPR RNA (crRNA). In type II CRISPR systems correct processing of pre-crRNA requires a trans-encoded small RNA (tracrRNA), endogenous ribonuclease 3 (rnc) and this protein. The tracrRNA serves as a guide for ribonuclease 3-aided processing of pre-crRNA. Subsequently Cas9/crRNA/tracrRNA endonucleolytically cleaves linear or circular dsDNA target complementary to the spacer; Cas9 is inactive in the absence of the 2 guide RNAs (gRNA). Cas9 recognizes the protospacer adjacent motif (PAM) in the CRISPR repeat sequences to help distinguish self versus nonself, as targets within the bacterial CRISPR locus do not have PAMs. PAM recognition is also required for catalytic activity.</text>
</comment>
<dbReference type="Pfam" id="PF13395">
    <property type="entry name" value="HNH_4"/>
    <property type="match status" value="1"/>
</dbReference>
<sequence length="1179" mass="139682">MENNKKINVSLGFDLGIGSVGWAIINNDNNEVLDLGSRLFNEPELAVKRRGFRAVRRSIRRKKFKSMKFSKLVFKYRNLFGLEIKHYEEVQNIYLEMSKAHPNILEIKTKALANEISSKQLIWILHDHLKNRGAFFETVESTDKGDKKDEKEMKVINTNEFPSHLQAQFYEKNKWYNGMEAYDNQHFSNKMWLRELEKIFEVQKDKYDSNLFNEFKKEYLNLFNFLRAYQQGPGSINSYSPYGIYEHDENNKLYKKYDAIWEKTIGKCSIFINENRAPKNLPSAELYDVLSDLNNIRCKAFPELKLDKKDKKEIIFNELIKEYLNKKNKNITNTMIVKYLKSHAGLEEYLVTIETLKNDDKKYNELKTISRIIKIFVENNGNLSNIKFETYHEWLEDFDRIFMVLFETNQLETRIEKLNNLLMIFKKYFANEDDIKNAINEIASDPKFSTSKTHSISHKAISLALDDIFEGMSLSALKFDNKSKLGQEYQKEIANKKEEDSKNVSKYLNSKFLDDAILPPAVKNTMYESIKIFNKIVKKYGNVYNIEKIGMEMPRDKNSEEERKKIHEQNKKNEKRAKLIEDEYFVLTGKNNFKWRDYNSATKEKLLLYCQQDGWDVYVGEKMDIERVILEPNYAQIDHIIPESISFDNSNANKVLVLASSNQNKGNRVPKEYLDDNQFEEMKNKLNLWLNKDNNFFDSKRKDYEQKRKNLLHDPINDEDKLGFVQRNLNDTRYASKLFLEELYNYSKLHDKQFTITPIRGRFTSLVRKFVNNKIYHNRDDKDNKDGFKFVKDRNEFSHHAIDASILAIAANNMKPFWGNEFSFEVDKFYVLNKNVINSETGEVVCKLEDYTRNLIAVSEKVYDSLIKDVKNPQLNEILAKTKYSRKITKDYNIELFNSSLYSYREVDDKNIQKIERKSIFDIYAYLENEEKQDKILMKKSHPKEFEDILNIWKEYQQSSKPFDAYTQKLFEEYAEQLCKDPNKFREEAKAFLNSQNRRSLLIKTNNGFKSIKKVKILGDIIAKDNVHMIKKQNYKSFKGSFNWAALLIYKNKKDEFTYIPVNAKIYKFDSNIKPNFADESTYMKEALEYEKEKNKIPKENKIIDVFYKGTTLTDFDEEDPKKRDIYIVGATSQKIEYKYCSHLEIDDTKNKDKPEIKRFIKTTSVLLKKYTKNDKNLI</sequence>
<evidence type="ECO:0000256" key="7">
    <source>
        <dbReference type="ARBA" id="ARBA00022884"/>
    </source>
</evidence>
<keyword evidence="9 12" id="KW-0238">DNA-binding</keyword>
<keyword evidence="10" id="KW-0464">Manganese</keyword>
<feature type="active site" description="For RuvC-like nuclease domain" evidence="12">
    <location>
        <position position="14"/>
    </location>
</feature>
<keyword evidence="8 12" id="KW-0051">Antiviral defense</keyword>
<dbReference type="InterPro" id="IPR033114">
    <property type="entry name" value="HNH_CAS9"/>
</dbReference>
<dbReference type="InterPro" id="IPR028629">
    <property type="entry name" value="Cas9"/>
</dbReference>
<gene>
    <name evidence="12 14" type="primary">cas9</name>
    <name evidence="14" type="ORF">HGG64_00085</name>
</gene>
<keyword evidence="6" id="KW-0460">Magnesium</keyword>
<dbReference type="GO" id="GO:0016787">
    <property type="term" value="F:hydrolase activity"/>
    <property type="evidence" value="ECO:0007669"/>
    <property type="project" value="UniProtKB-KW"/>
</dbReference>
<dbReference type="GO" id="GO:0046872">
    <property type="term" value="F:metal ion binding"/>
    <property type="evidence" value="ECO:0007669"/>
    <property type="project" value="UniProtKB-UniRule"/>
</dbReference>
<protein>
    <recommendedName>
        <fullName evidence="12">CRISPR-associated endonuclease Cas9</fullName>
        <ecNumber evidence="12">3.1.-.-</ecNumber>
    </recommendedName>
</protein>
<keyword evidence="4 12" id="KW-0255">Endonuclease</keyword>
<keyword evidence="7 12" id="KW-0694">RNA-binding</keyword>
<dbReference type="Pfam" id="PF18541">
    <property type="entry name" value="RuvC_III"/>
    <property type="match status" value="1"/>
</dbReference>
<comment type="subunit">
    <text evidence="11 12">Monomer. Binds crRNA and tracrRNA.</text>
</comment>
<dbReference type="InterPro" id="IPR003615">
    <property type="entry name" value="HNH_nuc"/>
</dbReference>
<comment type="cofactor">
    <cofactor evidence="1">
        <name>Mg(2+)</name>
        <dbReference type="ChEBI" id="CHEBI:18420"/>
    </cofactor>
</comment>
<dbReference type="Gene3D" id="3.30.420.10">
    <property type="entry name" value="Ribonuclease H-like superfamily/Ribonuclease H"/>
    <property type="match status" value="3"/>
</dbReference>
<organism evidence="14 15">
    <name type="scientific">Mycoplasma phocoeninasale</name>
    <dbReference type="NCBI Taxonomy" id="2726117"/>
    <lineage>
        <taxon>Bacteria</taxon>
        <taxon>Bacillati</taxon>
        <taxon>Mycoplasmatota</taxon>
        <taxon>Mollicutes</taxon>
        <taxon>Mycoplasmataceae</taxon>
        <taxon>Mycoplasma</taxon>
    </lineage>
</organism>
<feature type="active site" description="Proton acceptor for HNH nuclease domain" evidence="12">
    <location>
        <position position="639"/>
    </location>
</feature>
<evidence type="ECO:0000313" key="15">
    <source>
        <dbReference type="Proteomes" id="UP000501728"/>
    </source>
</evidence>
<dbReference type="Proteomes" id="UP000501728">
    <property type="component" value="Chromosome"/>
</dbReference>
<comment type="similarity">
    <text evidence="12">Belongs to the CRISPR-associated Cas9 family.</text>
</comment>
<dbReference type="GO" id="GO:0004519">
    <property type="term" value="F:endonuclease activity"/>
    <property type="evidence" value="ECO:0007669"/>
    <property type="project" value="UniProtKB-UniRule"/>
</dbReference>
<name>A0A858TZB6_9MOLU</name>
<keyword evidence="3" id="KW-0479">Metal-binding</keyword>
<dbReference type="HAMAP" id="MF_01480">
    <property type="entry name" value="Cas9"/>
    <property type="match status" value="1"/>
</dbReference>
<keyword evidence="2 12" id="KW-0540">Nuclease</keyword>
<evidence type="ECO:0000256" key="1">
    <source>
        <dbReference type="ARBA" id="ARBA00001946"/>
    </source>
</evidence>
<dbReference type="RefSeq" id="WP_169579965.1">
    <property type="nucleotide sequence ID" value="NZ_CP051480.1"/>
</dbReference>